<sequence length="488" mass="55015">MYQQIDFNAVDYSVLYNAGGQLVQQTAVVGPPTNYEAVYSTPLTPYITVPTVTSMMDHLSVEVAGSSSGFSSNGCLNVDLGLQQENHSLKKEISDLKAEVERLTAENNMLRSHVCERMNTNEVVGIANRASGCVDKFQAHWDMMLRSGNAVKHKGLKLDSVLLARIDTLYRLKVKQPSSHPLIRSYFTDAVDNEVLYEYVRTNNHFTFLKDCYHRVLHDIPANDLLNRAIELCALLHFSGLNVENVTAKNLRHLAGRKYDHDINSNSYPYKLDMLEIETKAKDHIYGKHDIDINDLTILHLMSHLSVNVTGTNLARYHVGNSCRITESSVLELPVGDETRYFKPLKCSGPYAIFERLPCEKDYRVNGLLHHFGVVPITLVRDIAEIEPIMEDYFISGPVGPSITCLMKTYALRQVEIVFGDKGLYVRPTGSKDLSETKDCCRQAFALNNERTRCHKQLKPNKRAKKSTSSDTSKQNKLVDPKVSNHGY</sequence>
<feature type="compositionally biased region" description="Polar residues" evidence="2">
    <location>
        <begin position="467"/>
        <end position="476"/>
    </location>
</feature>
<reference evidence="3" key="1">
    <citation type="journal article" date="2018" name="J. Gen. Virol.">
        <title>New genotypes of Liao ning virus (LNV) in Australia exhibit an insect-specific phenotype.</title>
        <authorList>
            <person name="Prow N.A."/>
            <person name="Mah M.G."/>
            <person name="Deerain J.M."/>
            <person name="Warrilow D."/>
            <person name="Colmant A.M.G."/>
            <person name="O'Brien C.A."/>
            <person name="Harrison J.J."/>
            <person name="McLean B.J."/>
            <person name="Hewlett E.K."/>
            <person name="Piyasena T.B.H."/>
            <person name="Hall-Mendelin S."/>
            <person name="van den Hurk A.F."/>
            <person name="Watterson D."/>
            <person name="Huang B."/>
            <person name="Schulz B.L."/>
            <person name="Webb C.E."/>
            <person name="Johansen C.A."/>
            <person name="Chow W.K."/>
            <person name="Hobson-Peters J."/>
            <person name="Cazier C."/>
            <person name="Coffey L.L."/>
            <person name="Faddy H.M."/>
            <person name="Suhrbier A."/>
            <person name="Bielefeldt-Ohmann H."/>
            <person name="Hall R.A."/>
        </authorList>
    </citation>
    <scope>NUCLEOTIDE SEQUENCE</scope>
    <source>
        <strain evidence="3">LN-SW10194</strain>
    </source>
</reference>
<dbReference type="InterPro" id="IPR009982">
    <property type="entry name" value="Seadorna_VP6"/>
</dbReference>
<evidence type="ECO:0000256" key="2">
    <source>
        <dbReference type="SAM" id="MobiDB-lite"/>
    </source>
</evidence>
<dbReference type="EMBL" id="MG725061">
    <property type="protein sequence ID" value="AVP49987.1"/>
    <property type="molecule type" value="Genomic_RNA"/>
</dbReference>
<keyword evidence="1" id="KW-0175">Coiled coil</keyword>
<feature type="compositionally biased region" description="Basic residues" evidence="2">
    <location>
        <begin position="456"/>
        <end position="466"/>
    </location>
</feature>
<dbReference type="Pfam" id="PF07407">
    <property type="entry name" value="Seadorna_VP6"/>
    <property type="match status" value="1"/>
</dbReference>
<evidence type="ECO:0000313" key="3">
    <source>
        <dbReference type="EMBL" id="AVP49987.1"/>
    </source>
</evidence>
<protein>
    <submittedName>
        <fullName evidence="3">VP5</fullName>
    </submittedName>
</protein>
<evidence type="ECO:0000256" key="1">
    <source>
        <dbReference type="SAM" id="Coils"/>
    </source>
</evidence>
<feature type="region of interest" description="Disordered" evidence="2">
    <location>
        <begin position="456"/>
        <end position="488"/>
    </location>
</feature>
<accession>A0A2P1N6R1</accession>
<organism evidence="3">
    <name type="scientific">Liao ning virus</name>
    <dbReference type="NCBI Taxonomy" id="246280"/>
    <lineage>
        <taxon>Viruses</taxon>
        <taxon>Riboviria</taxon>
        <taxon>Orthornavirae</taxon>
        <taxon>Duplornaviricota</taxon>
        <taxon>Resentoviricetes</taxon>
        <taxon>Reovirales</taxon>
        <taxon>Sedoreoviridae</taxon>
        <taxon>Seadornavirus</taxon>
        <taxon>Seadornavirus liaoningense</taxon>
    </lineage>
</organism>
<name>A0A2P1N6R1_9REOV</name>
<proteinExistence type="predicted"/>
<feature type="coiled-coil region" evidence="1">
    <location>
        <begin position="79"/>
        <end position="113"/>
    </location>
</feature>